<dbReference type="InterPro" id="IPR050815">
    <property type="entry name" value="TF_fung"/>
</dbReference>
<evidence type="ECO:0000256" key="1">
    <source>
        <dbReference type="ARBA" id="ARBA00004123"/>
    </source>
</evidence>
<dbReference type="GO" id="GO:0000981">
    <property type="term" value="F:DNA-binding transcription factor activity, RNA polymerase II-specific"/>
    <property type="evidence" value="ECO:0007669"/>
    <property type="project" value="InterPro"/>
</dbReference>
<dbReference type="GO" id="GO:0003677">
    <property type="term" value="F:DNA binding"/>
    <property type="evidence" value="ECO:0007669"/>
    <property type="project" value="InterPro"/>
</dbReference>
<dbReference type="EMBL" id="JAPZBO010000002">
    <property type="protein sequence ID" value="KAJ5324308.1"/>
    <property type="molecule type" value="Genomic_DNA"/>
</dbReference>
<dbReference type="PANTHER" id="PTHR47338:SF4">
    <property type="entry name" value="ZN(II)2CYS6 TRANSCRIPTION FACTOR (EUROFUNG)"/>
    <property type="match status" value="1"/>
</dbReference>
<protein>
    <recommendedName>
        <fullName evidence="6">Xylanolytic transcriptional activator regulatory domain-containing protein</fullName>
    </recommendedName>
</protein>
<keyword evidence="8" id="KW-1185">Reference proteome</keyword>
<dbReference type="InterPro" id="IPR007219">
    <property type="entry name" value="XnlR_reg_dom"/>
</dbReference>
<evidence type="ECO:0000256" key="5">
    <source>
        <dbReference type="ARBA" id="ARBA00023242"/>
    </source>
</evidence>
<name>A0A9W9Q5Z6_9EURO</name>
<accession>A0A9W9Q5Z6</accession>
<evidence type="ECO:0000313" key="7">
    <source>
        <dbReference type="EMBL" id="KAJ5324308.1"/>
    </source>
</evidence>
<proteinExistence type="predicted"/>
<evidence type="ECO:0000256" key="2">
    <source>
        <dbReference type="ARBA" id="ARBA00022723"/>
    </source>
</evidence>
<dbReference type="GO" id="GO:0008270">
    <property type="term" value="F:zinc ion binding"/>
    <property type="evidence" value="ECO:0007669"/>
    <property type="project" value="InterPro"/>
</dbReference>
<organism evidence="7 8">
    <name type="scientific">Penicillium atrosanguineum</name>
    <dbReference type="NCBI Taxonomy" id="1132637"/>
    <lineage>
        <taxon>Eukaryota</taxon>
        <taxon>Fungi</taxon>
        <taxon>Dikarya</taxon>
        <taxon>Ascomycota</taxon>
        <taxon>Pezizomycotina</taxon>
        <taxon>Eurotiomycetes</taxon>
        <taxon>Eurotiomycetidae</taxon>
        <taxon>Eurotiales</taxon>
        <taxon>Aspergillaceae</taxon>
        <taxon>Penicillium</taxon>
    </lineage>
</organism>
<dbReference type="Pfam" id="PF04082">
    <property type="entry name" value="Fungal_trans"/>
    <property type="match status" value="1"/>
</dbReference>
<evidence type="ECO:0000256" key="4">
    <source>
        <dbReference type="ARBA" id="ARBA00023163"/>
    </source>
</evidence>
<keyword evidence="2" id="KW-0479">Metal-binding</keyword>
<keyword evidence="4" id="KW-0804">Transcription</keyword>
<dbReference type="Proteomes" id="UP001147746">
    <property type="component" value="Unassembled WGS sequence"/>
</dbReference>
<dbReference type="GO" id="GO:0006351">
    <property type="term" value="P:DNA-templated transcription"/>
    <property type="evidence" value="ECO:0007669"/>
    <property type="project" value="InterPro"/>
</dbReference>
<dbReference type="CDD" id="cd12148">
    <property type="entry name" value="fungal_TF_MHR"/>
    <property type="match status" value="1"/>
</dbReference>
<comment type="caution">
    <text evidence="7">The sequence shown here is derived from an EMBL/GenBank/DDBJ whole genome shotgun (WGS) entry which is preliminary data.</text>
</comment>
<feature type="domain" description="Xylanolytic transcriptional activator regulatory" evidence="6">
    <location>
        <begin position="125"/>
        <end position="197"/>
    </location>
</feature>
<keyword evidence="5" id="KW-0539">Nucleus</keyword>
<keyword evidence="3" id="KW-0805">Transcription regulation</keyword>
<dbReference type="PANTHER" id="PTHR47338">
    <property type="entry name" value="ZN(II)2CYS6 TRANSCRIPTION FACTOR (EUROFUNG)-RELATED"/>
    <property type="match status" value="1"/>
</dbReference>
<gene>
    <name evidence="7" type="ORF">N7476_002908</name>
</gene>
<comment type="subcellular location">
    <subcellularLocation>
        <location evidence="1">Nucleus</location>
    </subcellularLocation>
</comment>
<reference evidence="7" key="1">
    <citation type="submission" date="2022-12" db="EMBL/GenBank/DDBJ databases">
        <authorList>
            <person name="Petersen C."/>
        </authorList>
    </citation>
    <scope>NUCLEOTIDE SEQUENCE</scope>
    <source>
        <strain evidence="7">IBT 21472</strain>
    </source>
</reference>
<reference evidence="7" key="2">
    <citation type="journal article" date="2023" name="IMA Fungus">
        <title>Comparative genomic study of the Penicillium genus elucidates a diverse pangenome and 15 lateral gene transfer events.</title>
        <authorList>
            <person name="Petersen C."/>
            <person name="Sorensen T."/>
            <person name="Nielsen M.R."/>
            <person name="Sondergaard T.E."/>
            <person name="Sorensen J.L."/>
            <person name="Fitzpatrick D.A."/>
            <person name="Frisvad J.C."/>
            <person name="Nielsen K.L."/>
        </authorList>
    </citation>
    <scope>NUCLEOTIDE SEQUENCE</scope>
    <source>
        <strain evidence="7">IBT 21472</strain>
    </source>
</reference>
<evidence type="ECO:0000259" key="6">
    <source>
        <dbReference type="SMART" id="SM00906"/>
    </source>
</evidence>
<evidence type="ECO:0000256" key="3">
    <source>
        <dbReference type="ARBA" id="ARBA00023015"/>
    </source>
</evidence>
<sequence>MAIHNRSPSSPTPDKIFLEACDIYFRHCHNKPYGFFNSDLFHHKATRNQVPLYLRLALIATATRYSSRSQWKERKQSTIDDYARCAWELITTSPDALGEHDDVAVIQALALLAVIDATAGRRRSAWVKIGMAVRISQDLQMMLEPSSRLCKMEREERRNLFWSLYLLDRFVCCSFQRPPAIKDSDCLLNLPTYHGSGKKSDSTTLSGLLDEKVRDMTFKPGMFGISIGLAAVLGRTIQCMMNEEPTKEVPWHPVSEYGSIYTDLEFLKELAVKNNPVLAEPGQPRSHNDMPDGDREQIAHMVLSHTLYHLSHCILSHPFLLGMKLQSSAHSDIPSAWSEETRSTSLIHAGSLVTVLVEAKAAGYMPVPSVYSYCILVASTIHALHLHSDDISTSRSSAEYLRTSLHYLGEISELWSNAQMMVMIALLLSFDHYTNELQANALKAFAFQCARYSDILLRNNPRVEELTETEMTILKSVVDYWTMMDPQNPVFDLIPSDPDNFSDIFEKGHGYLTPPSPALVDEITLGVSMPGFIVHKGHSANVDPDILVRVPLSAMSPIASDDGREPGWDWETELNAIHE</sequence>
<evidence type="ECO:0000313" key="8">
    <source>
        <dbReference type="Proteomes" id="UP001147746"/>
    </source>
</evidence>
<dbReference type="GO" id="GO:0005634">
    <property type="term" value="C:nucleus"/>
    <property type="evidence" value="ECO:0007669"/>
    <property type="project" value="UniProtKB-SubCell"/>
</dbReference>
<dbReference type="AlphaFoldDB" id="A0A9W9Q5Z6"/>
<dbReference type="SMART" id="SM00906">
    <property type="entry name" value="Fungal_trans"/>
    <property type="match status" value="1"/>
</dbReference>